<dbReference type="InterPro" id="IPR017452">
    <property type="entry name" value="GPCR_Rhodpsn_7TM"/>
</dbReference>
<feature type="transmembrane region" description="Helical" evidence="5">
    <location>
        <begin position="16"/>
        <end position="37"/>
    </location>
</feature>
<keyword evidence="2 5" id="KW-0812">Transmembrane</keyword>
<evidence type="ECO:0000256" key="2">
    <source>
        <dbReference type="ARBA" id="ARBA00022692"/>
    </source>
</evidence>
<evidence type="ECO:0000313" key="10">
    <source>
        <dbReference type="Proteomes" id="UP000663889"/>
    </source>
</evidence>
<comment type="caution">
    <text evidence="8">The sequence shown here is derived from an EMBL/GenBank/DDBJ whole genome shotgun (WGS) entry which is preliminary data.</text>
</comment>
<keyword evidence="3 5" id="KW-1133">Transmembrane helix</keyword>
<organism evidence="8 10">
    <name type="scientific">Rotaria sordida</name>
    <dbReference type="NCBI Taxonomy" id="392033"/>
    <lineage>
        <taxon>Eukaryota</taxon>
        <taxon>Metazoa</taxon>
        <taxon>Spiralia</taxon>
        <taxon>Gnathifera</taxon>
        <taxon>Rotifera</taxon>
        <taxon>Eurotatoria</taxon>
        <taxon>Bdelloidea</taxon>
        <taxon>Philodinida</taxon>
        <taxon>Philodinidae</taxon>
        <taxon>Rotaria</taxon>
    </lineage>
</organism>
<dbReference type="EMBL" id="CAJOBE010002828">
    <property type="protein sequence ID" value="CAF3846000.1"/>
    <property type="molecule type" value="Genomic_DNA"/>
</dbReference>
<protein>
    <recommendedName>
        <fullName evidence="6">G-protein coupled receptors family 1 profile domain-containing protein</fullName>
    </recommendedName>
</protein>
<comment type="subcellular location">
    <subcellularLocation>
        <location evidence="1">Membrane</location>
    </subcellularLocation>
</comment>
<dbReference type="Gene3D" id="1.20.1070.10">
    <property type="entry name" value="Rhodopsin 7-helix transmembrane proteins"/>
    <property type="match status" value="1"/>
</dbReference>
<evidence type="ECO:0000313" key="7">
    <source>
        <dbReference type="EMBL" id="CAF0828234.1"/>
    </source>
</evidence>
<dbReference type="Proteomes" id="UP000663874">
    <property type="component" value="Unassembled WGS sequence"/>
</dbReference>
<dbReference type="AlphaFoldDB" id="A0A813ZWM5"/>
<gene>
    <name evidence="9" type="ORF">FNK824_LOCUS17644</name>
    <name evidence="7" type="ORF">RFH988_LOCUS5297</name>
    <name evidence="8" type="ORF">SEV965_LOCUS5793</name>
</gene>
<dbReference type="SUPFAM" id="SSF81321">
    <property type="entry name" value="Family A G protein-coupled receptor-like"/>
    <property type="match status" value="1"/>
</dbReference>
<evidence type="ECO:0000256" key="5">
    <source>
        <dbReference type="SAM" id="Phobius"/>
    </source>
</evidence>
<dbReference type="EMBL" id="CAJNOO010000148">
    <property type="protein sequence ID" value="CAF0828234.1"/>
    <property type="molecule type" value="Genomic_DNA"/>
</dbReference>
<sequence>MNCTSLSWSTSTADDLSPTSIVCSIGVIIHTIFWIQLIPFSSLRQKNLMWLYAYLITDFFLLARFFVLYSMRYWRICLYYTFRIVLCYFEASSKFYINTVQNYILLALNVCRCAQIIFNRNVFISNPRLIILTHFLIYILPALNVMIQFLGNWTVLWRRAGQACDILYVSLSVQIFNLCFIYLIPVTFNLIIIGFCIRHVSSIRGIRSQQIINRRRKQKKTLLIQTIIFYSIWLILWSPNVLAFQFINVNTEPAIYTSLLNYIEIAIDPILVAALDVRFFQSWKIIWRKIKGHRQRTIAPILPADPKQEY</sequence>
<feature type="transmembrane region" description="Helical" evidence="5">
    <location>
        <begin position="175"/>
        <end position="201"/>
    </location>
</feature>
<feature type="transmembrane region" description="Helical" evidence="5">
    <location>
        <begin position="259"/>
        <end position="280"/>
    </location>
</feature>
<name>A0A813ZWM5_9BILA</name>
<evidence type="ECO:0000256" key="1">
    <source>
        <dbReference type="ARBA" id="ARBA00004370"/>
    </source>
</evidence>
<reference evidence="8" key="1">
    <citation type="submission" date="2021-02" db="EMBL/GenBank/DDBJ databases">
        <authorList>
            <person name="Nowell W R."/>
        </authorList>
    </citation>
    <scope>NUCLEOTIDE SEQUENCE</scope>
</reference>
<evidence type="ECO:0000256" key="4">
    <source>
        <dbReference type="ARBA" id="ARBA00023136"/>
    </source>
</evidence>
<evidence type="ECO:0000259" key="6">
    <source>
        <dbReference type="PROSITE" id="PS50262"/>
    </source>
</evidence>
<evidence type="ECO:0000313" key="8">
    <source>
        <dbReference type="EMBL" id="CAF0904117.1"/>
    </source>
</evidence>
<dbReference type="Proteomes" id="UP000663882">
    <property type="component" value="Unassembled WGS sequence"/>
</dbReference>
<evidence type="ECO:0000256" key="3">
    <source>
        <dbReference type="ARBA" id="ARBA00022989"/>
    </source>
</evidence>
<accession>A0A813ZWM5</accession>
<feature type="transmembrane region" description="Helical" evidence="5">
    <location>
        <begin position="222"/>
        <end position="247"/>
    </location>
</feature>
<dbReference type="EMBL" id="CAJNOU010000180">
    <property type="protein sequence ID" value="CAF0904117.1"/>
    <property type="molecule type" value="Genomic_DNA"/>
</dbReference>
<dbReference type="PROSITE" id="PS50262">
    <property type="entry name" value="G_PROTEIN_RECEP_F1_2"/>
    <property type="match status" value="1"/>
</dbReference>
<dbReference type="OrthoDB" id="10010691at2759"/>
<feature type="transmembrane region" description="Helical" evidence="5">
    <location>
        <begin position="129"/>
        <end position="150"/>
    </location>
</feature>
<keyword evidence="4 5" id="KW-0472">Membrane</keyword>
<feature type="transmembrane region" description="Helical" evidence="5">
    <location>
        <begin position="49"/>
        <end position="67"/>
    </location>
</feature>
<evidence type="ECO:0000313" key="9">
    <source>
        <dbReference type="EMBL" id="CAF3846000.1"/>
    </source>
</evidence>
<proteinExistence type="predicted"/>
<dbReference type="Proteomes" id="UP000663889">
    <property type="component" value="Unassembled WGS sequence"/>
</dbReference>
<feature type="domain" description="G-protein coupled receptors family 1 profile" evidence="6">
    <location>
        <begin position="29"/>
        <end position="272"/>
    </location>
</feature>
<dbReference type="GO" id="GO:0016020">
    <property type="term" value="C:membrane"/>
    <property type="evidence" value="ECO:0007669"/>
    <property type="project" value="UniProtKB-SubCell"/>
</dbReference>